<dbReference type="Proteomes" id="UP001479933">
    <property type="component" value="Chromosome"/>
</dbReference>
<name>A0ABZ2U5A9_9ACTN</name>
<feature type="transmembrane region" description="Helical" evidence="1">
    <location>
        <begin position="25"/>
        <end position="48"/>
    </location>
</feature>
<keyword evidence="1" id="KW-0812">Transmembrane</keyword>
<accession>A0ABZ2U5A9</accession>
<keyword evidence="3" id="KW-1185">Reference proteome</keyword>
<keyword evidence="1" id="KW-0472">Membrane</keyword>
<organism evidence="2 3">
    <name type="scientific">Gordonia hydrophobica</name>
    <dbReference type="NCBI Taxonomy" id="40516"/>
    <lineage>
        <taxon>Bacteria</taxon>
        <taxon>Bacillati</taxon>
        <taxon>Actinomycetota</taxon>
        <taxon>Actinomycetes</taxon>
        <taxon>Mycobacteriales</taxon>
        <taxon>Gordoniaceae</taxon>
        <taxon>Gordonia</taxon>
    </lineage>
</organism>
<sequence length="275" mass="30556">MNDDWLRRARTPETRARIRYWSRRAGASFAALILAVVGGIAFVVWGVVTQHASGVTFWGLVAGTVILILVCFAYSSHADGRLTEARFADAHVTIGRVSRVVCRPGVEGPDSYDVEVTAELPGPITLRRELRDFHIMCSVGDTIEFRHTVLDPDDVDDVHFERRVSTARRAGAARSARAEATSRREREWFADAHVSIGRIAEVVSYPSHPQDASLAAYLCTVRIDHPDVGALPRQVVVSEDQLRSTGPRFGRTVRVRHRTLDPDQLDDASFDGWAE</sequence>
<dbReference type="RefSeq" id="WP_066169859.1">
    <property type="nucleotide sequence ID" value="NZ_CP136137.1"/>
</dbReference>
<evidence type="ECO:0000313" key="2">
    <source>
        <dbReference type="EMBL" id="WYY08898.1"/>
    </source>
</evidence>
<gene>
    <name evidence="2" type="ORF">RVF87_07535</name>
</gene>
<dbReference type="EMBL" id="CP136137">
    <property type="protein sequence ID" value="WYY08898.1"/>
    <property type="molecule type" value="Genomic_DNA"/>
</dbReference>
<evidence type="ECO:0008006" key="4">
    <source>
        <dbReference type="Google" id="ProtNLM"/>
    </source>
</evidence>
<proteinExistence type="predicted"/>
<reference evidence="2 3" key="1">
    <citation type="journal article" date="2023" name="Virus Evol.">
        <title>Computational host range prediction-The good, the bad, and the ugly.</title>
        <authorList>
            <person name="Howell A.A."/>
            <person name="Versoza C.J."/>
            <person name="Pfeifer S.P."/>
        </authorList>
    </citation>
    <scope>NUCLEOTIDE SEQUENCE [LARGE SCALE GENOMIC DNA]</scope>
    <source>
        <strain evidence="2 3">1610/1b</strain>
    </source>
</reference>
<feature type="transmembrane region" description="Helical" evidence="1">
    <location>
        <begin position="54"/>
        <end position="74"/>
    </location>
</feature>
<protein>
    <recommendedName>
        <fullName evidence="4">DUF4131 domain-containing protein</fullName>
    </recommendedName>
</protein>
<keyword evidence="1" id="KW-1133">Transmembrane helix</keyword>
<evidence type="ECO:0000313" key="3">
    <source>
        <dbReference type="Proteomes" id="UP001479933"/>
    </source>
</evidence>
<evidence type="ECO:0000256" key="1">
    <source>
        <dbReference type="SAM" id="Phobius"/>
    </source>
</evidence>